<protein>
    <submittedName>
        <fullName evidence="1">Uncharacterized protein</fullName>
    </submittedName>
</protein>
<dbReference type="AlphaFoldDB" id="A0A1F6BYM5"/>
<comment type="caution">
    <text evidence="1">The sequence shown here is derived from an EMBL/GenBank/DDBJ whole genome shotgun (WGS) entry which is preliminary data.</text>
</comment>
<evidence type="ECO:0000313" key="1">
    <source>
        <dbReference type="EMBL" id="OGG42011.1"/>
    </source>
</evidence>
<name>A0A1F6BYM5_9BACT</name>
<dbReference type="Proteomes" id="UP000176322">
    <property type="component" value="Unassembled WGS sequence"/>
</dbReference>
<evidence type="ECO:0000313" key="2">
    <source>
        <dbReference type="Proteomes" id="UP000176322"/>
    </source>
</evidence>
<sequence length="91" mass="10932">MCNNEELKMLINAEGLQEDKKKLILLYRRNRSYRHSSVQSTVRFLTGRVPDVYIENESKDELSEAISWWNKQEETDRLRMSIEYKFAAKIF</sequence>
<organism evidence="1 2">
    <name type="scientific">Candidatus Kaiserbacteria bacterium RIFCSPHIGHO2_01_FULL_46_22</name>
    <dbReference type="NCBI Taxonomy" id="1798475"/>
    <lineage>
        <taxon>Bacteria</taxon>
        <taxon>Candidatus Kaiseribacteriota</taxon>
    </lineage>
</organism>
<gene>
    <name evidence="1" type="ORF">A2837_02280</name>
</gene>
<dbReference type="STRING" id="1798475.A2837_02280"/>
<reference evidence="1 2" key="1">
    <citation type="journal article" date="2016" name="Nat. Commun.">
        <title>Thousands of microbial genomes shed light on interconnected biogeochemical processes in an aquifer system.</title>
        <authorList>
            <person name="Anantharaman K."/>
            <person name="Brown C.T."/>
            <person name="Hug L.A."/>
            <person name="Sharon I."/>
            <person name="Castelle C.J."/>
            <person name="Probst A.J."/>
            <person name="Thomas B.C."/>
            <person name="Singh A."/>
            <person name="Wilkins M.J."/>
            <person name="Karaoz U."/>
            <person name="Brodie E.L."/>
            <person name="Williams K.H."/>
            <person name="Hubbard S.S."/>
            <person name="Banfield J.F."/>
        </authorList>
    </citation>
    <scope>NUCLEOTIDE SEQUENCE [LARGE SCALE GENOMIC DNA]</scope>
</reference>
<proteinExistence type="predicted"/>
<dbReference type="EMBL" id="MFKO01000002">
    <property type="protein sequence ID" value="OGG42011.1"/>
    <property type="molecule type" value="Genomic_DNA"/>
</dbReference>
<accession>A0A1F6BYM5</accession>